<dbReference type="AlphaFoldDB" id="A0A136J026"/>
<dbReference type="InParanoid" id="A0A136J026"/>
<protein>
    <submittedName>
        <fullName evidence="1">Uncharacterized protein</fullName>
    </submittedName>
</protein>
<proteinExistence type="predicted"/>
<sequence>MTRLHKRAIVQRAHSVAIKDGQYQYAALMIGPMAWDVEWTPLGLPQGCQHLSIHDLGFPIVVAWGKAEAEVIALAQWTTFGAGLEQFNHRTSTGERTLFAAAEDSGNTYQITCYNPAYLDVVEEGEEAGSNIFSWANWRSAGFGKVHWDW</sequence>
<dbReference type="Proteomes" id="UP000070501">
    <property type="component" value="Unassembled WGS sequence"/>
</dbReference>
<organism evidence="1 2">
    <name type="scientific">Microdochium bolleyi</name>
    <dbReference type="NCBI Taxonomy" id="196109"/>
    <lineage>
        <taxon>Eukaryota</taxon>
        <taxon>Fungi</taxon>
        <taxon>Dikarya</taxon>
        <taxon>Ascomycota</taxon>
        <taxon>Pezizomycotina</taxon>
        <taxon>Sordariomycetes</taxon>
        <taxon>Xylariomycetidae</taxon>
        <taxon>Xylariales</taxon>
        <taxon>Microdochiaceae</taxon>
        <taxon>Microdochium</taxon>
    </lineage>
</organism>
<reference evidence="2" key="1">
    <citation type="submission" date="2016-02" db="EMBL/GenBank/DDBJ databases">
        <title>Draft genome sequence of Microdochium bolleyi, a fungal endophyte of beachgrass.</title>
        <authorList>
            <consortium name="DOE Joint Genome Institute"/>
            <person name="David A.S."/>
            <person name="May G."/>
            <person name="Haridas S."/>
            <person name="Lim J."/>
            <person name="Wang M."/>
            <person name="Labutti K."/>
            <person name="Lipzen A."/>
            <person name="Barry K."/>
            <person name="Grigoriev I.V."/>
        </authorList>
    </citation>
    <scope>NUCLEOTIDE SEQUENCE [LARGE SCALE GENOMIC DNA]</scope>
    <source>
        <strain evidence="2">J235TASD1</strain>
    </source>
</reference>
<keyword evidence="2" id="KW-1185">Reference proteome</keyword>
<evidence type="ECO:0000313" key="2">
    <source>
        <dbReference type="Proteomes" id="UP000070501"/>
    </source>
</evidence>
<dbReference type="EMBL" id="KQ964252">
    <property type="protein sequence ID" value="KXJ90542.1"/>
    <property type="molecule type" value="Genomic_DNA"/>
</dbReference>
<name>A0A136J026_9PEZI</name>
<accession>A0A136J026</accession>
<gene>
    <name evidence="1" type="ORF">Micbo1qcDRAFT_176325</name>
</gene>
<evidence type="ECO:0000313" key="1">
    <source>
        <dbReference type="EMBL" id="KXJ90542.1"/>
    </source>
</evidence>